<dbReference type="PROSITE" id="PS00675">
    <property type="entry name" value="SIGMA54_INTERACT_1"/>
    <property type="match status" value="1"/>
</dbReference>
<dbReference type="InterPro" id="IPR020472">
    <property type="entry name" value="WD40_PAC1"/>
</dbReference>
<protein>
    <submittedName>
        <fullName evidence="6">WD repeats region domain-containing protein</fullName>
    </submittedName>
</protein>
<feature type="repeat" description="WD" evidence="3">
    <location>
        <begin position="626"/>
        <end position="647"/>
    </location>
</feature>
<dbReference type="SUPFAM" id="SSF141571">
    <property type="entry name" value="Pentapeptide repeat-like"/>
    <property type="match status" value="1"/>
</dbReference>
<dbReference type="InterPro" id="IPR025662">
    <property type="entry name" value="Sigma_54_int_dom_ATP-bd_1"/>
</dbReference>
<dbReference type="PANTHER" id="PTHR19848:SF8">
    <property type="entry name" value="F-BOX AND WD REPEAT DOMAIN CONTAINING 7"/>
    <property type="match status" value="1"/>
</dbReference>
<dbReference type="Gene3D" id="2.160.20.80">
    <property type="entry name" value="E3 ubiquitin-protein ligase SopA"/>
    <property type="match status" value="1"/>
</dbReference>
<dbReference type="SMART" id="SM00320">
    <property type="entry name" value="WD40"/>
    <property type="match status" value="13"/>
</dbReference>
<evidence type="ECO:0000313" key="7">
    <source>
        <dbReference type="Proteomes" id="UP000707451"/>
    </source>
</evidence>
<evidence type="ECO:0000313" key="6">
    <source>
        <dbReference type="EMBL" id="KAG9063978.1"/>
    </source>
</evidence>
<dbReference type="InterPro" id="IPR019775">
    <property type="entry name" value="WD40_repeat_CS"/>
</dbReference>
<evidence type="ECO:0000259" key="4">
    <source>
        <dbReference type="Pfam" id="PF05729"/>
    </source>
</evidence>
<dbReference type="Pfam" id="PF00805">
    <property type="entry name" value="Pentapeptide"/>
    <property type="match status" value="1"/>
</dbReference>
<feature type="domain" description="NACHT" evidence="4">
    <location>
        <begin position="87"/>
        <end position="245"/>
    </location>
</feature>
<dbReference type="InterPro" id="IPR007111">
    <property type="entry name" value="NACHT_NTPase"/>
</dbReference>
<dbReference type="PROSITE" id="PS50294">
    <property type="entry name" value="WD_REPEATS_REGION"/>
    <property type="match status" value="5"/>
</dbReference>
<dbReference type="InterPro" id="IPR015943">
    <property type="entry name" value="WD40/YVTN_repeat-like_dom_sf"/>
</dbReference>
<organism evidence="6 7">
    <name type="scientific">Linnemannia hyalina</name>
    <dbReference type="NCBI Taxonomy" id="64524"/>
    <lineage>
        <taxon>Eukaryota</taxon>
        <taxon>Fungi</taxon>
        <taxon>Fungi incertae sedis</taxon>
        <taxon>Mucoromycota</taxon>
        <taxon>Mortierellomycotina</taxon>
        <taxon>Mortierellomycetes</taxon>
        <taxon>Mortierellales</taxon>
        <taxon>Mortierellaceae</taxon>
        <taxon>Linnemannia</taxon>
    </lineage>
</organism>
<dbReference type="Pfam" id="PF00400">
    <property type="entry name" value="WD40"/>
    <property type="match status" value="8"/>
</dbReference>
<name>A0A9P7XP03_9FUNG</name>
<keyword evidence="7" id="KW-1185">Reference proteome</keyword>
<dbReference type="InterPro" id="IPR024977">
    <property type="entry name" value="Apc4-like_WD40_dom"/>
</dbReference>
<feature type="repeat" description="WD" evidence="3">
    <location>
        <begin position="699"/>
        <end position="740"/>
    </location>
</feature>
<accession>A0A9P7XP03</accession>
<dbReference type="PROSITE" id="PS00678">
    <property type="entry name" value="WD_REPEATS_1"/>
    <property type="match status" value="2"/>
</dbReference>
<feature type="repeat" description="WD" evidence="3">
    <location>
        <begin position="1082"/>
        <end position="1113"/>
    </location>
</feature>
<dbReference type="Pfam" id="PF05729">
    <property type="entry name" value="NACHT"/>
    <property type="match status" value="1"/>
</dbReference>
<dbReference type="InterPro" id="IPR027417">
    <property type="entry name" value="P-loop_NTPase"/>
</dbReference>
<dbReference type="Gene3D" id="3.40.50.300">
    <property type="entry name" value="P-loop containing nucleotide triphosphate hydrolases"/>
    <property type="match status" value="1"/>
</dbReference>
<gene>
    <name evidence="6" type="primary">WDR31_4</name>
    <name evidence="6" type="ORF">KI688_004092</name>
</gene>
<feature type="repeat" description="WD" evidence="3">
    <location>
        <begin position="963"/>
        <end position="994"/>
    </location>
</feature>
<sequence length="1228" mass="136929">MQTHAIGDEDDPSNKQHANSFHGIEIDVQDTEYLEDDLCNLRLRRLGELQQLIYILPMAKANLQAQDDDIFSLKEKVQEFLASQRQVMLILGDSGAGKSTFNRHLEHQLWTDYKQGGPIPLYINLPTIDDPEHDLIEKQLQHHYFSKGQIQEMKQHRQFILICDGYDESQLKINIHTTNQFNQPGQWKSKMVISCRSQFLESDYRSRFQPQPIDRDQSTWTNLFQEAVIAPFSKEQIEEYVTCYVPLEPRPWVTEDYMRMLTTIPNLMDLVKIPFLLTLALEALPSIAEGKQDLSTVRVTRVQLFDIFVERWLHVNKRRLQDNDLSQDHRRVFNELLGAGFVSMGTDYAMRLALAIFERQNGTPIVQYTHFHDHDTWKEEFFGTDPVVRLLQESCPLTRTGNQFRFLHRSMQEYFFSRVVYNPVGTDDDSTMETEAPSSTPHEFDPSNPLFRHNLLTEPSVIQFLCDRVKLDSTFNQQLLSVVNLSKTDAAVTTTTGATNAMTILVRAGVAFHDADFRGVKIPGADLSAGQFDYAQFQGADLTGVNLTRSWLREADLSSTMMEGVQFGELPCLKLDDNVVVCTYLSDGRTLAVGAGRWVVDVSIYDTSSWTRTYSFTGWDEAQTTAFSPDGTRVVFGGRDGVVRLWDCTRGHEISGMEGHQSDVNSVAFSPCGEQIASAGDDQTVRLWDSYTEESLFVLEGHTSEVLSVKYSPSGEWLVSGGSDGTIRFWNSETREVGIVLDSSLGDVRTIAFSTDGRWIVSGHGGGGLQLWHAVSGEPGPVLHGHTRDVTGVAFSPNSRWIASSSLDGTVRLWDASTGTHINTLSGHMAEVNDVVFSPDGLQIASGGDDSRVRLWDVDSILTSSVEQLDQFGAVGNTVYSSNGQYILTVDNCQTVKQWDSLTGAPVPLPIALPGHVSVKSVSYSLDDIPTAVVDRDGTLRLCEFQAGSPKTILEGSGKAKHVAMSPCCRWIASTDRDNTVMLWNLNNTQRMHVLIENGGVDGEEINCLAFSTTGHQLAIGTGAGNIWLFDPQSKGLITSISTHRGIEAMSFSPEGQQLAVGTEDYLIYLWGLQSEERAIELRGHTEELLCIAYSLCSEWIASGDLDKTVRVWRRQRPPGDTESWSCVSTLHCYFDIVIDIAWSPTVRMEFVTGCRDGSVRVWRVSSDGEDVVVKLLWGTNLGVLQAEGLVLKGTTGLGFTEQKLLVQCGAIDDSLTLEEDGRSDVEE</sequence>
<dbReference type="EMBL" id="JAHRHY010000015">
    <property type="protein sequence ID" value="KAG9063978.1"/>
    <property type="molecule type" value="Genomic_DNA"/>
</dbReference>
<keyword evidence="2" id="KW-0677">Repeat</keyword>
<feature type="domain" description="Anaphase-promoting complex subunit 4-like WD40" evidence="5">
    <location>
        <begin position="972"/>
        <end position="1051"/>
    </location>
</feature>
<dbReference type="PANTHER" id="PTHR19848">
    <property type="entry name" value="WD40 REPEAT PROTEIN"/>
    <property type="match status" value="1"/>
</dbReference>
<feature type="repeat" description="WD" evidence="3">
    <location>
        <begin position="1047"/>
        <end position="1081"/>
    </location>
</feature>
<evidence type="ECO:0000256" key="2">
    <source>
        <dbReference type="ARBA" id="ARBA00022737"/>
    </source>
</evidence>
<dbReference type="InterPro" id="IPR036322">
    <property type="entry name" value="WD40_repeat_dom_sf"/>
</dbReference>
<evidence type="ECO:0000256" key="3">
    <source>
        <dbReference type="PROSITE-ProRule" id="PRU00221"/>
    </source>
</evidence>
<dbReference type="CDD" id="cd00200">
    <property type="entry name" value="WD40"/>
    <property type="match status" value="1"/>
</dbReference>
<dbReference type="InterPro" id="IPR001646">
    <property type="entry name" value="5peptide_repeat"/>
</dbReference>
<dbReference type="OrthoDB" id="2396974at2759"/>
<dbReference type="AlphaFoldDB" id="A0A9P7XP03"/>
<feature type="repeat" description="WD" evidence="3">
    <location>
        <begin position="783"/>
        <end position="824"/>
    </location>
</feature>
<proteinExistence type="predicted"/>
<dbReference type="Gene3D" id="2.130.10.10">
    <property type="entry name" value="YVTN repeat-like/Quinoprotein amine dehydrogenase"/>
    <property type="match status" value="4"/>
</dbReference>
<dbReference type="SUPFAM" id="SSF50978">
    <property type="entry name" value="WD40 repeat-like"/>
    <property type="match status" value="2"/>
</dbReference>
<feature type="repeat" description="WD" evidence="3">
    <location>
        <begin position="657"/>
        <end position="698"/>
    </location>
</feature>
<dbReference type="PROSITE" id="PS50082">
    <property type="entry name" value="WD_REPEATS_2"/>
    <property type="match status" value="9"/>
</dbReference>
<dbReference type="InterPro" id="IPR001680">
    <property type="entry name" value="WD40_rpt"/>
</dbReference>
<evidence type="ECO:0000259" key="5">
    <source>
        <dbReference type="Pfam" id="PF12894"/>
    </source>
</evidence>
<comment type="caution">
    <text evidence="6">The sequence shown here is derived from an EMBL/GenBank/DDBJ whole genome shotgun (WGS) entry which is preliminary data.</text>
</comment>
<dbReference type="SUPFAM" id="SSF52540">
    <property type="entry name" value="P-loop containing nucleoside triphosphate hydrolases"/>
    <property type="match status" value="1"/>
</dbReference>
<feature type="repeat" description="WD" evidence="3">
    <location>
        <begin position="1131"/>
        <end position="1167"/>
    </location>
</feature>
<dbReference type="Proteomes" id="UP000707451">
    <property type="component" value="Unassembled WGS sequence"/>
</dbReference>
<dbReference type="Pfam" id="PF12894">
    <property type="entry name" value="ANAPC4_WD40"/>
    <property type="match status" value="1"/>
</dbReference>
<reference evidence="6" key="1">
    <citation type="submission" date="2021-06" db="EMBL/GenBank/DDBJ databases">
        <title>Genome Sequence of Mortierella hyaline Strain SCG-10, a Cold-Adapted, Nitrate-Reducing Fungus Isolated from Soil in Minnesota, USA.</title>
        <authorList>
            <person name="Aldossari N."/>
        </authorList>
    </citation>
    <scope>NUCLEOTIDE SEQUENCE</scope>
    <source>
        <strain evidence="6">SCG-10</strain>
    </source>
</reference>
<dbReference type="PRINTS" id="PR00320">
    <property type="entry name" value="GPROTEINBRPT"/>
</dbReference>
<evidence type="ECO:0000256" key="1">
    <source>
        <dbReference type="ARBA" id="ARBA00022574"/>
    </source>
</evidence>
<keyword evidence="1 3" id="KW-0853">WD repeat</keyword>
<feature type="repeat" description="WD" evidence="3">
    <location>
        <begin position="825"/>
        <end position="860"/>
    </location>
</feature>